<name>A0A0F9LAY3_9ZZZZ</name>
<sequence length="279" mass="33768">MSDKDLDLAIKILQQDIATCVYLFEKDDFRLINIIANRYLENCLIFNQYKLFLPGVFIKDMVNDYIGIISNPEKRKTINSAKAIGVGLLSRIQDSFKDLNEEYLWKEFYKYNLNINEILRDDISIHYLKNPQFSSLSFKFLLDYIESHEDYLYMINNKFLEGILDIMVRVIRNHYSNLKELMVYIYIKFLGFLYQYIYHENYSNNQLDKEKLKKDLSIYFKYIIYLKTKKEIDTNDFNKNLWEIIKKWREMYIIYKGLSIERDVLIPLGLRRNKTNIQK</sequence>
<dbReference type="EMBL" id="LAZR01011517">
    <property type="protein sequence ID" value="KKM61255.1"/>
    <property type="molecule type" value="Genomic_DNA"/>
</dbReference>
<protein>
    <submittedName>
        <fullName evidence="1">Uncharacterized protein</fullName>
    </submittedName>
</protein>
<proteinExistence type="predicted"/>
<dbReference type="AlphaFoldDB" id="A0A0F9LAY3"/>
<accession>A0A0F9LAY3</accession>
<reference evidence="1" key="1">
    <citation type="journal article" date="2015" name="Nature">
        <title>Complex archaea that bridge the gap between prokaryotes and eukaryotes.</title>
        <authorList>
            <person name="Spang A."/>
            <person name="Saw J.H."/>
            <person name="Jorgensen S.L."/>
            <person name="Zaremba-Niedzwiedzka K."/>
            <person name="Martijn J."/>
            <person name="Lind A.E."/>
            <person name="van Eijk R."/>
            <person name="Schleper C."/>
            <person name="Guy L."/>
            <person name="Ettema T.J."/>
        </authorList>
    </citation>
    <scope>NUCLEOTIDE SEQUENCE</scope>
</reference>
<evidence type="ECO:0000313" key="1">
    <source>
        <dbReference type="EMBL" id="KKM61255.1"/>
    </source>
</evidence>
<comment type="caution">
    <text evidence="1">The sequence shown here is derived from an EMBL/GenBank/DDBJ whole genome shotgun (WGS) entry which is preliminary data.</text>
</comment>
<gene>
    <name evidence="1" type="ORF">LCGC14_1533540</name>
</gene>
<organism evidence="1">
    <name type="scientific">marine sediment metagenome</name>
    <dbReference type="NCBI Taxonomy" id="412755"/>
    <lineage>
        <taxon>unclassified sequences</taxon>
        <taxon>metagenomes</taxon>
        <taxon>ecological metagenomes</taxon>
    </lineage>
</organism>